<feature type="transmembrane region" description="Helical" evidence="11">
    <location>
        <begin position="1045"/>
        <end position="1069"/>
    </location>
</feature>
<reference evidence="14 15" key="1">
    <citation type="journal article" date="2011" name="Cell">
        <title>Insight into structure and assembly of the nuclear pore complex by utilizing the genome of a eukaryotic thermophile.</title>
        <authorList>
            <person name="Amlacher S."/>
            <person name="Sarges P."/>
            <person name="Flemming D."/>
            <person name="van Noort V."/>
            <person name="Kunze R."/>
            <person name="Devos D.P."/>
            <person name="Arumugam M."/>
            <person name="Bork P."/>
            <person name="Hurt E."/>
        </authorList>
    </citation>
    <scope>NUCLEOTIDE SEQUENCE [LARGE SCALE GENOMIC DNA]</scope>
    <source>
        <strain evidence="15">DSM 1495 / CBS 144.50 / IMI 039719</strain>
    </source>
</reference>
<organism evidence="15">
    <name type="scientific">Chaetomium thermophilum (strain DSM 1495 / CBS 144.50 / IMI 039719)</name>
    <name type="common">Thermochaetoides thermophila</name>
    <dbReference type="NCBI Taxonomy" id="759272"/>
    <lineage>
        <taxon>Eukaryota</taxon>
        <taxon>Fungi</taxon>
        <taxon>Dikarya</taxon>
        <taxon>Ascomycota</taxon>
        <taxon>Pezizomycotina</taxon>
        <taxon>Sordariomycetes</taxon>
        <taxon>Sordariomycetidae</taxon>
        <taxon>Sordariales</taxon>
        <taxon>Chaetomiaceae</taxon>
        <taxon>Thermochaetoides</taxon>
    </lineage>
</organism>
<feature type="transmembrane region" description="Helical" evidence="11">
    <location>
        <begin position="1139"/>
        <end position="1159"/>
    </location>
</feature>
<feature type="transmembrane region" description="Helical" evidence="11">
    <location>
        <begin position="536"/>
        <end position="554"/>
    </location>
</feature>
<dbReference type="Proteomes" id="UP000008066">
    <property type="component" value="Unassembled WGS sequence"/>
</dbReference>
<feature type="transmembrane region" description="Helical" evidence="11">
    <location>
        <begin position="152"/>
        <end position="174"/>
    </location>
</feature>
<keyword evidence="5" id="KW-0547">Nucleotide-binding</keyword>
<feature type="transmembrane region" description="Helical" evidence="11">
    <location>
        <begin position="1214"/>
        <end position="1236"/>
    </location>
</feature>
<feature type="domain" description="ABC transmembrane type-1" evidence="13">
    <location>
        <begin position="329"/>
        <end position="678"/>
    </location>
</feature>
<dbReference type="CDD" id="cd03250">
    <property type="entry name" value="ABCC_MRP_domain1"/>
    <property type="match status" value="1"/>
</dbReference>
<evidence type="ECO:0000259" key="12">
    <source>
        <dbReference type="PROSITE" id="PS50893"/>
    </source>
</evidence>
<dbReference type="GO" id="GO:0140359">
    <property type="term" value="F:ABC-type transporter activity"/>
    <property type="evidence" value="ECO:0007669"/>
    <property type="project" value="InterPro"/>
</dbReference>
<feature type="domain" description="ABC transporter" evidence="12">
    <location>
        <begin position="724"/>
        <end position="964"/>
    </location>
</feature>
<dbReference type="EMBL" id="GL988047">
    <property type="protein sequence ID" value="EGS17616.1"/>
    <property type="molecule type" value="Genomic_DNA"/>
</dbReference>
<protein>
    <submittedName>
        <fullName evidence="14">Putative ATP-binding cassette (ABC) transporter protein</fullName>
    </submittedName>
</protein>
<dbReference type="GO" id="GO:0016887">
    <property type="term" value="F:ATP hydrolysis activity"/>
    <property type="evidence" value="ECO:0007669"/>
    <property type="project" value="InterPro"/>
</dbReference>
<dbReference type="PROSITE" id="PS50929">
    <property type="entry name" value="ABC_TM1F"/>
    <property type="match status" value="2"/>
</dbReference>
<feature type="region of interest" description="Disordered" evidence="10">
    <location>
        <begin position="1542"/>
        <end position="1595"/>
    </location>
</feature>
<feature type="compositionally biased region" description="Low complexity" evidence="10">
    <location>
        <begin position="1542"/>
        <end position="1561"/>
    </location>
</feature>
<dbReference type="PANTHER" id="PTHR24223:SF353">
    <property type="entry name" value="ABC TRANSPORTER ATP-BINDING PROTEIN_PERMEASE VMR1-RELATED"/>
    <property type="match status" value="1"/>
</dbReference>
<comment type="subcellular location">
    <subcellularLocation>
        <location evidence="1">Membrane</location>
        <topology evidence="1">Multi-pass membrane protein</topology>
    </subcellularLocation>
</comment>
<keyword evidence="8 11" id="KW-0472">Membrane</keyword>
<dbReference type="InterPro" id="IPR003439">
    <property type="entry name" value="ABC_transporter-like_ATP-bd"/>
</dbReference>
<dbReference type="InterPro" id="IPR050173">
    <property type="entry name" value="ABC_transporter_C-like"/>
</dbReference>
<keyword evidence="4" id="KW-0677">Repeat</keyword>
<dbReference type="Gene3D" id="1.20.1560.10">
    <property type="entry name" value="ABC transporter type 1, transmembrane domain"/>
    <property type="match status" value="2"/>
</dbReference>
<feature type="transmembrane region" description="Helical" evidence="11">
    <location>
        <begin position="507"/>
        <end position="530"/>
    </location>
</feature>
<dbReference type="CDD" id="cd18604">
    <property type="entry name" value="ABC_6TM_VMR1_D2_like"/>
    <property type="match status" value="1"/>
</dbReference>
<dbReference type="InterPro" id="IPR003593">
    <property type="entry name" value="AAA+_ATPase"/>
</dbReference>
<keyword evidence="2" id="KW-0813">Transport</keyword>
<dbReference type="SUPFAM" id="SSF90123">
    <property type="entry name" value="ABC transporter transmembrane region"/>
    <property type="match status" value="2"/>
</dbReference>
<dbReference type="GO" id="GO:0000329">
    <property type="term" value="C:fungal-type vacuole membrane"/>
    <property type="evidence" value="ECO:0007669"/>
    <property type="project" value="TreeGrafter"/>
</dbReference>
<feature type="transmembrane region" description="Helical" evidence="11">
    <location>
        <begin position="325"/>
        <end position="344"/>
    </location>
</feature>
<evidence type="ECO:0000256" key="5">
    <source>
        <dbReference type="ARBA" id="ARBA00022741"/>
    </source>
</evidence>
<dbReference type="STRING" id="759272.G0SHC7"/>
<feature type="transmembrane region" description="Helical" evidence="11">
    <location>
        <begin position="215"/>
        <end position="235"/>
    </location>
</feature>
<dbReference type="HOGENOM" id="CLU_000604_27_3_1"/>
<accession>G0SHC7</accession>
<dbReference type="RefSeq" id="XP_006697234.1">
    <property type="nucleotide sequence ID" value="XM_006697171.1"/>
</dbReference>
<dbReference type="PANTHER" id="PTHR24223">
    <property type="entry name" value="ATP-BINDING CASSETTE SUB-FAMILY C"/>
    <property type="match status" value="1"/>
</dbReference>
<dbReference type="Pfam" id="PF00664">
    <property type="entry name" value="ABC_membrane"/>
    <property type="match status" value="2"/>
</dbReference>
<dbReference type="CDD" id="cd03244">
    <property type="entry name" value="ABCC_MRP_domain2"/>
    <property type="match status" value="1"/>
</dbReference>
<proteinExistence type="predicted"/>
<name>G0SHC7_CHATD</name>
<keyword evidence="7 11" id="KW-1133">Transmembrane helix</keyword>
<feature type="transmembrane region" description="Helical" evidence="11">
    <location>
        <begin position="1242"/>
        <end position="1261"/>
    </location>
</feature>
<keyword evidence="9" id="KW-0325">Glycoprotein</keyword>
<evidence type="ECO:0000256" key="4">
    <source>
        <dbReference type="ARBA" id="ARBA00022737"/>
    </source>
</evidence>
<gene>
    <name evidence="14" type="ORF">CTHT_0069560</name>
</gene>
<dbReference type="GeneID" id="18260994"/>
<evidence type="ECO:0000313" key="14">
    <source>
        <dbReference type="EMBL" id="EGS17616.1"/>
    </source>
</evidence>
<dbReference type="PROSITE" id="PS50893">
    <property type="entry name" value="ABC_TRANSPORTER_2"/>
    <property type="match status" value="2"/>
</dbReference>
<feature type="region of interest" description="Disordered" evidence="10">
    <location>
        <begin position="1715"/>
        <end position="1768"/>
    </location>
</feature>
<dbReference type="OMA" id="RRRYILW"/>
<evidence type="ECO:0000256" key="6">
    <source>
        <dbReference type="ARBA" id="ARBA00022840"/>
    </source>
</evidence>
<feature type="region of interest" description="Disordered" evidence="10">
    <location>
        <begin position="417"/>
        <end position="445"/>
    </location>
</feature>
<evidence type="ECO:0000256" key="9">
    <source>
        <dbReference type="ARBA" id="ARBA00023180"/>
    </source>
</evidence>
<dbReference type="InterPro" id="IPR017871">
    <property type="entry name" value="ABC_transporter-like_CS"/>
</dbReference>
<feature type="region of interest" description="Disordered" evidence="10">
    <location>
        <begin position="461"/>
        <end position="485"/>
    </location>
</feature>
<feature type="compositionally biased region" description="Acidic residues" evidence="10">
    <location>
        <begin position="1716"/>
        <end position="1727"/>
    </location>
</feature>
<keyword evidence="6 14" id="KW-0067">ATP-binding</keyword>
<evidence type="ECO:0000256" key="3">
    <source>
        <dbReference type="ARBA" id="ARBA00022692"/>
    </source>
</evidence>
<dbReference type="GO" id="GO:0005524">
    <property type="term" value="F:ATP binding"/>
    <property type="evidence" value="ECO:0007669"/>
    <property type="project" value="UniProtKB-KW"/>
</dbReference>
<keyword evidence="15" id="KW-1185">Reference proteome</keyword>
<keyword evidence="3 11" id="KW-0812">Transmembrane</keyword>
<dbReference type="FunFam" id="3.40.50.300:FF:000825">
    <property type="entry name" value="ABC bile acid transporter"/>
    <property type="match status" value="1"/>
</dbReference>
<dbReference type="KEGG" id="cthr:CTHT_0069560"/>
<evidence type="ECO:0000313" key="15">
    <source>
        <dbReference type="Proteomes" id="UP000008066"/>
    </source>
</evidence>
<evidence type="ECO:0000256" key="11">
    <source>
        <dbReference type="SAM" id="Phobius"/>
    </source>
</evidence>
<evidence type="ECO:0000256" key="10">
    <source>
        <dbReference type="SAM" id="MobiDB-lite"/>
    </source>
</evidence>
<feature type="region of interest" description="Disordered" evidence="10">
    <location>
        <begin position="63"/>
        <end position="87"/>
    </location>
</feature>
<feature type="compositionally biased region" description="Basic residues" evidence="10">
    <location>
        <begin position="423"/>
        <end position="435"/>
    </location>
</feature>
<dbReference type="Gene3D" id="3.40.50.300">
    <property type="entry name" value="P-loop containing nucleotide triphosphate hydrolases"/>
    <property type="match status" value="2"/>
</dbReference>
<dbReference type="SMART" id="SM00382">
    <property type="entry name" value="AAA"/>
    <property type="match status" value="2"/>
</dbReference>
<evidence type="ECO:0000256" key="1">
    <source>
        <dbReference type="ARBA" id="ARBA00004141"/>
    </source>
</evidence>
<evidence type="ECO:0000256" key="8">
    <source>
        <dbReference type="ARBA" id="ARBA00023136"/>
    </source>
</evidence>
<dbReference type="InterPro" id="IPR027417">
    <property type="entry name" value="P-loop_NTPase"/>
</dbReference>
<evidence type="ECO:0000259" key="13">
    <source>
        <dbReference type="PROSITE" id="PS50929"/>
    </source>
</evidence>
<dbReference type="eggNOG" id="KOG0054">
    <property type="taxonomic scope" value="Eukaryota"/>
</dbReference>
<dbReference type="SUPFAM" id="SSF52540">
    <property type="entry name" value="P-loop containing nucleoside triphosphate hydrolases"/>
    <property type="match status" value="2"/>
</dbReference>
<dbReference type="InterPro" id="IPR036640">
    <property type="entry name" value="ABC1_TM_sf"/>
</dbReference>
<evidence type="ECO:0000256" key="7">
    <source>
        <dbReference type="ARBA" id="ARBA00022989"/>
    </source>
</evidence>
<feature type="domain" description="ABC transporter" evidence="12">
    <location>
        <begin position="1420"/>
        <end position="1692"/>
    </location>
</feature>
<dbReference type="PROSITE" id="PS00211">
    <property type="entry name" value="ABC_TRANSPORTER_1"/>
    <property type="match status" value="2"/>
</dbReference>
<sequence>MGFAECSWPIWRVDDFTHCFQHDYLRVLLPLIIIGLSFVRLVIQNIVRAVRSKSPRGYERILNGGASISPATHTELPREEEPVSESEDEADLTIGGGRLALVKTTTRGSIVQADIPQAQTLSVFVEELAVAGLVAINTAALATGAYDDDRRRMSAIAGLVVWVYTLLLTSLRLFLGNTQWRVPRLWNHTATIYSFQWLFTLVIFRSALIHPASHLAQSLVIAEFALTSLLFGMAISTRKGNKTILLEWEDGIEPGRENLASLFSHYTFSWVDSIIWAGWKEPLTMKRVWNLLPRDKAAAVLASYRQVKRTTVLSLHLVKYFKGMLLAQAIWAAFGGALAFAPTLLLRQILEYVENPSIAPRNVLWLYVILLPVSDIVRSICDGQALWIGRKICINIRAILVGEIYAKALRRKAAAGNDSTLGAKKKKKKKKKRRRRDEEEEQGVKKKGLLAKAKRLLGLGKDSDDKKADANAQGPENKDKKGEPDEQANLGTIINLMSVDSFKVSEVTAYLHFLVAAAPVQLLVAITLLYRVMGLSAIPGFIVMALLLPVNIAFGKGFNSSQKKIMAATDKRIHTTNEILQNIRIIKYFAWEHRFSKIVDEKRRAELKALRTRYIIWAAAVAVWNTVPILITFFSFLIYTVVEKKPLYPSVAFTAISLFMLLRYPLDQLGDMIAHVQESQVSIDRIEEFLSEEETEKFAQLGIDNVDENGNRVIGFRNDATFIWGSKTAVKEDGTMAFRLLDLNVDFKIGKLNVITGPTGSGKTSMLMALLGEMTLIKGRVYLPGGRSREDVRPDPETGLAETCAYVAQQAWLVNASIKDNILFSAPYDEKRYHDVIVACALERDLEILDNGDETLVGEKGITLSGGQKQRISLARAVYSNSKHLLLDDCLSAVDSHTAQWIFNNCIMGPLMRGRTCILVSHNIPLCVPQADYVVTMHNGRIAAQGTPQELVAAGKLPEDALPRESAPGSAHISRVPSRVPSSVGEESGDTLVVNEADPDAQQTLRAENAKKKEAKKIDAMEEHKAVGSVKWPVMKLYLRSMGGWWFWCLACVVFTAQQLSGVASSIWIKEWSNQYTEQEEEKSSREAVLLFNVNSASYSAQTLSPTYFASIGTWVRDRAGFVSAAASADADGTPEVNVQYYLGILALIGLAGAATALIRDLWIFFGSLTASWKLHAGLMNSVTRAKFKFFDVTPLGQIMNRFSKDLEAIDQEVAPVAIGVMTCALGIVVTVVLIAWITPGFLIAGVFITLAYIFLGAFYLHASRDLKRLESVERSPLFQQFGETLSGVTTIRAYGDERRFIRDNLARINTQLRPFIYLWAANRWLAFRTDLLGDMVAFFAGVFVILSLGKIDPGSAGISLSYAIGFSENILWLVRLYAVNEQNMNSVERIREYLDVEQEAEAVVEKNRPESGWPSRGTVEFVNYSTRYRKELEPVLKNLSFKIEARERIGIVGRTGAGKSSLTLAIFRALEADEGKILIDDVDISTIGLRDLREAITIVPQEPTLFMGTIRSNLDPFDLYTDEQIFAALRRVHLIQPDEMPSASTGAALPAPTTASSSEQAADRAASDQQQADAIPTNKNPFLDLSSPVTESGNNLSQGQRQLLCLARALLKNPTVLVMDEATASIDYATDAAIQETIRELDSTIITIAHRLHTIADYDKVLVLDKGSLVEYGHPWELMKKKGGVFRGMCEMTGDFVGLRQVAREAWRKKVLVDVGDEEEEEEEDQRSEGSSGGEEGRRQEQQKGVSEEQPEQSAFEDSAPSAGQKP</sequence>
<feature type="domain" description="ABC transmembrane type-1" evidence="13">
    <location>
        <begin position="1050"/>
        <end position="1379"/>
    </location>
</feature>
<dbReference type="CDD" id="cd18596">
    <property type="entry name" value="ABC_6TM_VMR1_D1_like"/>
    <property type="match status" value="1"/>
</dbReference>
<dbReference type="Pfam" id="PF00005">
    <property type="entry name" value="ABC_tran"/>
    <property type="match status" value="2"/>
</dbReference>
<feature type="compositionally biased region" description="Low complexity" evidence="10">
    <location>
        <begin position="974"/>
        <end position="986"/>
    </location>
</feature>
<dbReference type="InterPro" id="IPR011527">
    <property type="entry name" value="ABC1_TM_dom"/>
</dbReference>
<feature type="transmembrane region" description="Helical" evidence="11">
    <location>
        <begin position="614"/>
        <end position="641"/>
    </location>
</feature>
<feature type="transmembrane region" description="Helical" evidence="11">
    <location>
        <begin position="186"/>
        <end position="209"/>
    </location>
</feature>
<feature type="transmembrane region" description="Helical" evidence="11">
    <location>
        <begin position="24"/>
        <end position="43"/>
    </location>
</feature>
<dbReference type="OrthoDB" id="6500128at2759"/>
<evidence type="ECO:0000256" key="2">
    <source>
        <dbReference type="ARBA" id="ARBA00022448"/>
    </source>
</evidence>
<feature type="region of interest" description="Disordered" evidence="10">
    <location>
        <begin position="963"/>
        <end position="987"/>
    </location>
</feature>